<dbReference type="OrthoDB" id="9816043at2"/>
<dbReference type="PRINTS" id="PR00506">
    <property type="entry name" value="D21N6MTFRASE"/>
</dbReference>
<dbReference type="Gene3D" id="3.40.50.150">
    <property type="entry name" value="Vaccinia Virus protein VP39"/>
    <property type="match status" value="1"/>
</dbReference>
<dbReference type="STRING" id="880157.AB204_06480"/>
<sequence>MTIEKITLNYPESKSADITQENIDQLKQLFPEVFSEGKIDFDALKAVLGEVVDDSDERYNFTWHGKTRARQIAQTPSTGTLRPCKEESVNWDTTENLFIEGDNLEVLKLLQKAYHKKVKMIYIDPPYNTGKDFVYTDHFQDNIKNYLEVTGQVSIDGKKLSTNTEASGRYHSNWLSMMYPRLKLARNLLKEDGVIFVSIDDNESSNLRNIMNEIFGETNFVADVCVVNNLKGRNDKKNIATANERLLMYKKSDLFEEYGLDLTDSKVKDYKFSDENGRYRLIELRKRGGADTREERPNMYYPFYVDPMTGNVSLEQSEVFSKIVLPAKSNNVDGRWRWGKSTASLRLDSLIGRTVRDSDKRNIYEKDYLDQSGTIKRVKPKSVMFGTDYSTDGATKKYRALMTDVDFDNPKPVEFIEDLVVYSCPPNLNEICMDFFSGSGTLAHAIMARNSKDNGNRKFIAIQLPELLIKPISEYKKISDITKKRIRRAGDKIALENSNVDTGFKAFTLSDTNINSWDADFDDLESVIQQAANSIKDNRSSEDILYEILLKYGIELTTHVEEAIVEGKRVFVVGTGALMVCLDDGITEQVVEGIVKLKEKFNPESTQVVFKDQGFADSVVKANTIQILKQYGINDVKSI</sequence>
<protein>
    <recommendedName>
        <fullName evidence="2">site-specific DNA-methyltransferase (adenine-specific)</fullName>
        <ecNumber evidence="2">2.1.1.72</ecNumber>
    </recommendedName>
</protein>
<evidence type="ECO:0000256" key="6">
    <source>
        <dbReference type="ARBA" id="ARBA00047942"/>
    </source>
</evidence>
<dbReference type="InterPro" id="IPR002052">
    <property type="entry name" value="DNA_methylase_N6_adenine_CS"/>
</dbReference>
<dbReference type="GO" id="GO:0003677">
    <property type="term" value="F:DNA binding"/>
    <property type="evidence" value="ECO:0007669"/>
    <property type="project" value="InterPro"/>
</dbReference>
<reference evidence="8 9" key="1">
    <citation type="submission" date="2015-06" db="EMBL/GenBank/DDBJ databases">
        <title>Draft Whole-Genome Sequence of the Entomopathogenic Bacterium Xenorhabdus khoisanae.</title>
        <authorList>
            <person name="Naidoo S."/>
            <person name="Featherston J."/>
            <person name="Gray V.M."/>
        </authorList>
    </citation>
    <scope>NUCLEOTIDE SEQUENCE [LARGE SCALE GENOMIC DNA]</scope>
    <source>
        <strain evidence="8 9">MCB</strain>
    </source>
</reference>
<dbReference type="InterPro" id="IPR002295">
    <property type="entry name" value="N4/N6-MTase_EcoPI_Mod-like"/>
</dbReference>
<dbReference type="Pfam" id="PF01555">
    <property type="entry name" value="N6_N4_Mtase"/>
    <property type="match status" value="1"/>
</dbReference>
<evidence type="ECO:0000256" key="4">
    <source>
        <dbReference type="ARBA" id="ARBA00022679"/>
    </source>
</evidence>
<dbReference type="SUPFAM" id="SSF53335">
    <property type="entry name" value="S-adenosyl-L-methionine-dependent methyltransferases"/>
    <property type="match status" value="1"/>
</dbReference>
<accession>A0A0J5FUK3</accession>
<name>A0A0J5FUK3_9GAMM</name>
<evidence type="ECO:0000313" key="9">
    <source>
        <dbReference type="Proteomes" id="UP000036277"/>
    </source>
</evidence>
<comment type="similarity">
    <text evidence="1">Belongs to the N(4)/N(6)-methyltransferase family.</text>
</comment>
<dbReference type="EMBL" id="LFCV01000034">
    <property type="protein sequence ID" value="KMJ45933.1"/>
    <property type="molecule type" value="Genomic_DNA"/>
</dbReference>
<evidence type="ECO:0000256" key="5">
    <source>
        <dbReference type="ARBA" id="ARBA00022691"/>
    </source>
</evidence>
<dbReference type="EC" id="2.1.1.72" evidence="2"/>
<keyword evidence="9" id="KW-1185">Reference proteome</keyword>
<keyword evidence="4" id="KW-0808">Transferase</keyword>
<dbReference type="AlphaFoldDB" id="A0A0J5FUK3"/>
<dbReference type="REBASE" id="126801">
    <property type="entry name" value="M.XkhMCBORF6480P"/>
</dbReference>
<evidence type="ECO:0000256" key="2">
    <source>
        <dbReference type="ARBA" id="ARBA00011900"/>
    </source>
</evidence>
<organism evidence="8 9">
    <name type="scientific">Xenorhabdus khoisanae</name>
    <dbReference type="NCBI Taxonomy" id="880157"/>
    <lineage>
        <taxon>Bacteria</taxon>
        <taxon>Pseudomonadati</taxon>
        <taxon>Pseudomonadota</taxon>
        <taxon>Gammaproteobacteria</taxon>
        <taxon>Enterobacterales</taxon>
        <taxon>Morganellaceae</taxon>
        <taxon>Xenorhabdus</taxon>
    </lineage>
</organism>
<dbReference type="InterPro" id="IPR029063">
    <property type="entry name" value="SAM-dependent_MTases_sf"/>
</dbReference>
<feature type="domain" description="DNA methylase N-4/N-6" evidence="7">
    <location>
        <begin position="118"/>
        <end position="462"/>
    </location>
</feature>
<dbReference type="InterPro" id="IPR002941">
    <property type="entry name" value="DNA_methylase_N4/N6"/>
</dbReference>
<evidence type="ECO:0000256" key="1">
    <source>
        <dbReference type="ARBA" id="ARBA00006594"/>
    </source>
</evidence>
<evidence type="ECO:0000259" key="7">
    <source>
        <dbReference type="Pfam" id="PF01555"/>
    </source>
</evidence>
<keyword evidence="3" id="KW-0489">Methyltransferase</keyword>
<keyword evidence="5" id="KW-0949">S-adenosyl-L-methionine</keyword>
<dbReference type="GO" id="GO:0008170">
    <property type="term" value="F:N-methyltransferase activity"/>
    <property type="evidence" value="ECO:0007669"/>
    <property type="project" value="InterPro"/>
</dbReference>
<dbReference type="Proteomes" id="UP000036277">
    <property type="component" value="Unassembled WGS sequence"/>
</dbReference>
<evidence type="ECO:0000256" key="3">
    <source>
        <dbReference type="ARBA" id="ARBA00022603"/>
    </source>
</evidence>
<comment type="catalytic activity">
    <reaction evidence="6">
        <text>a 2'-deoxyadenosine in DNA + S-adenosyl-L-methionine = an N(6)-methyl-2'-deoxyadenosine in DNA + S-adenosyl-L-homocysteine + H(+)</text>
        <dbReference type="Rhea" id="RHEA:15197"/>
        <dbReference type="Rhea" id="RHEA-COMP:12418"/>
        <dbReference type="Rhea" id="RHEA-COMP:12419"/>
        <dbReference type="ChEBI" id="CHEBI:15378"/>
        <dbReference type="ChEBI" id="CHEBI:57856"/>
        <dbReference type="ChEBI" id="CHEBI:59789"/>
        <dbReference type="ChEBI" id="CHEBI:90615"/>
        <dbReference type="ChEBI" id="CHEBI:90616"/>
        <dbReference type="EC" id="2.1.1.72"/>
    </reaction>
</comment>
<comment type="caution">
    <text evidence="8">The sequence shown here is derived from an EMBL/GenBank/DDBJ whole genome shotgun (WGS) entry which is preliminary data.</text>
</comment>
<dbReference type="GO" id="GO:0009007">
    <property type="term" value="F:site-specific DNA-methyltransferase (adenine-specific) activity"/>
    <property type="evidence" value="ECO:0007669"/>
    <property type="project" value="UniProtKB-EC"/>
</dbReference>
<dbReference type="GO" id="GO:0032259">
    <property type="term" value="P:methylation"/>
    <property type="evidence" value="ECO:0007669"/>
    <property type="project" value="UniProtKB-KW"/>
</dbReference>
<proteinExistence type="inferred from homology"/>
<dbReference type="PIRSF" id="PIRSF015855">
    <property type="entry name" value="TypeIII_Mtase_mKpnI"/>
    <property type="match status" value="1"/>
</dbReference>
<dbReference type="PATRIC" id="fig|880157.4.peg.1359"/>
<evidence type="ECO:0000313" key="8">
    <source>
        <dbReference type="EMBL" id="KMJ45933.1"/>
    </source>
</evidence>
<dbReference type="PROSITE" id="PS00092">
    <property type="entry name" value="N6_MTASE"/>
    <property type="match status" value="1"/>
</dbReference>
<gene>
    <name evidence="8" type="ORF">AB204_06480</name>
</gene>